<dbReference type="GO" id="GO:0030170">
    <property type="term" value="F:pyridoxal phosphate binding"/>
    <property type="evidence" value="ECO:0007669"/>
    <property type="project" value="InterPro"/>
</dbReference>
<dbReference type="InterPro" id="IPR015424">
    <property type="entry name" value="PyrdxlP-dep_Trfase"/>
</dbReference>
<dbReference type="AlphaFoldDB" id="A0A7W3P7F2"/>
<dbReference type="PRINTS" id="PR00035">
    <property type="entry name" value="HTHGNTR"/>
</dbReference>
<dbReference type="SUPFAM" id="SSF46785">
    <property type="entry name" value="Winged helix' DNA-binding domain"/>
    <property type="match status" value="1"/>
</dbReference>
<dbReference type="Gene3D" id="1.10.10.10">
    <property type="entry name" value="Winged helix-like DNA-binding domain superfamily/Winged helix DNA-binding domain"/>
    <property type="match status" value="1"/>
</dbReference>
<evidence type="ECO:0000313" key="8">
    <source>
        <dbReference type="Proteomes" id="UP000523079"/>
    </source>
</evidence>
<dbReference type="GO" id="GO:0003677">
    <property type="term" value="F:DNA binding"/>
    <property type="evidence" value="ECO:0007669"/>
    <property type="project" value="UniProtKB-KW"/>
</dbReference>
<comment type="caution">
    <text evidence="7">The sequence shown here is derived from an EMBL/GenBank/DDBJ whole genome shotgun (WGS) entry which is preliminary data.</text>
</comment>
<keyword evidence="7" id="KW-0032">Aminotransferase</keyword>
<dbReference type="CDD" id="cd00609">
    <property type="entry name" value="AAT_like"/>
    <property type="match status" value="1"/>
</dbReference>
<evidence type="ECO:0000256" key="2">
    <source>
        <dbReference type="ARBA" id="ARBA00022898"/>
    </source>
</evidence>
<dbReference type="SMART" id="SM00345">
    <property type="entry name" value="HTH_GNTR"/>
    <property type="match status" value="1"/>
</dbReference>
<sequence length="482" mass="51281">MTTGVDLPLDLRVVRGPARGSRVRLEKALRGAIRSGRLPAGARLPPSRALAADLGLARNTVAEAYAQLVAEGWLTARQGSGTAVADDLPAARPPAPAEVAAREPARLSLRPGAPDVAAFPRAAWLAASRKALDRAPAEAFGYGDPQGRPELRAALTDYLARVRGVTTTPDRVVVCGGFVQAMDLLARVLAGRAEAVLALEPYGLPVVPRIAGAHRLGTTVLDADDDGVDPEPLVTRDGRRGGPHGAVLVSPAHQFPLGSALSPDRRRTLLAWARRTDSMIIEDDYDGEFRYDRQPVAALQGLDPDRVVYLGTASKSLAPALRLAWMVLPEPLVGPVLAAKELADRLSPTLEQLTLAELITEGGYDRQVRARRLAYRRRRDRLVEALARRHPRLPVTGLDAGLHLVVGLPSRVSEAEAVEAGRRHGVDLDGLDHYRLTGSSSLLPGPVASRPPALVVGYGTPPEHGFTRAVARLLATLDAVAG</sequence>
<dbReference type="Pfam" id="PF00155">
    <property type="entry name" value="Aminotran_1_2"/>
    <property type="match status" value="1"/>
</dbReference>
<keyword evidence="2" id="KW-0663">Pyridoxal phosphate</keyword>
<evidence type="ECO:0000256" key="1">
    <source>
        <dbReference type="ARBA" id="ARBA00005384"/>
    </source>
</evidence>
<dbReference type="PROSITE" id="PS50949">
    <property type="entry name" value="HTH_GNTR"/>
    <property type="match status" value="1"/>
</dbReference>
<dbReference type="GO" id="GO:0003700">
    <property type="term" value="F:DNA-binding transcription factor activity"/>
    <property type="evidence" value="ECO:0007669"/>
    <property type="project" value="InterPro"/>
</dbReference>
<evidence type="ECO:0000259" key="6">
    <source>
        <dbReference type="PROSITE" id="PS50949"/>
    </source>
</evidence>
<evidence type="ECO:0000313" key="7">
    <source>
        <dbReference type="EMBL" id="MBA8796066.1"/>
    </source>
</evidence>
<dbReference type="InterPro" id="IPR004839">
    <property type="entry name" value="Aminotransferase_I/II_large"/>
</dbReference>
<dbReference type="PANTHER" id="PTHR46577:SF1">
    <property type="entry name" value="HTH-TYPE TRANSCRIPTIONAL REGULATORY PROTEIN GABR"/>
    <property type="match status" value="1"/>
</dbReference>
<keyword evidence="3" id="KW-0805">Transcription regulation</keyword>
<dbReference type="EMBL" id="JACGWT010000006">
    <property type="protein sequence ID" value="MBA8796066.1"/>
    <property type="molecule type" value="Genomic_DNA"/>
</dbReference>
<reference evidence="7 8" key="1">
    <citation type="submission" date="2020-07" db="EMBL/GenBank/DDBJ databases">
        <title>Sequencing the genomes of 1000 actinobacteria strains.</title>
        <authorList>
            <person name="Klenk H.-P."/>
        </authorList>
    </citation>
    <scope>NUCLEOTIDE SEQUENCE [LARGE SCALE GENOMIC DNA]</scope>
    <source>
        <strain evidence="7 8">DSM 100723</strain>
    </source>
</reference>
<dbReference type="InterPro" id="IPR000524">
    <property type="entry name" value="Tscrpt_reg_HTH_GntR"/>
</dbReference>
<dbReference type="Gene3D" id="3.40.640.10">
    <property type="entry name" value="Type I PLP-dependent aspartate aminotransferase-like (Major domain)"/>
    <property type="match status" value="1"/>
</dbReference>
<evidence type="ECO:0000256" key="4">
    <source>
        <dbReference type="ARBA" id="ARBA00023125"/>
    </source>
</evidence>
<keyword evidence="7" id="KW-0808">Transferase</keyword>
<dbReference type="InterPro" id="IPR036388">
    <property type="entry name" value="WH-like_DNA-bd_sf"/>
</dbReference>
<protein>
    <submittedName>
        <fullName evidence="7">GntR family transcriptional regulator/MocR family aminotransferase</fullName>
    </submittedName>
</protein>
<name>A0A7W3P7F2_9ACTN</name>
<feature type="domain" description="HTH gntR-type" evidence="6">
    <location>
        <begin position="19"/>
        <end position="87"/>
    </location>
</feature>
<evidence type="ECO:0000256" key="3">
    <source>
        <dbReference type="ARBA" id="ARBA00023015"/>
    </source>
</evidence>
<dbReference type="Proteomes" id="UP000523079">
    <property type="component" value="Unassembled WGS sequence"/>
</dbReference>
<proteinExistence type="inferred from homology"/>
<accession>A0A7W3P7F2</accession>
<dbReference type="SUPFAM" id="SSF53383">
    <property type="entry name" value="PLP-dependent transferases"/>
    <property type="match status" value="1"/>
</dbReference>
<dbReference type="RefSeq" id="WP_182561645.1">
    <property type="nucleotide sequence ID" value="NZ_JACGWT010000006.1"/>
</dbReference>
<evidence type="ECO:0000256" key="5">
    <source>
        <dbReference type="ARBA" id="ARBA00023163"/>
    </source>
</evidence>
<dbReference type="Pfam" id="PF00392">
    <property type="entry name" value="GntR"/>
    <property type="match status" value="1"/>
</dbReference>
<organism evidence="7 8">
    <name type="scientific">Microlunatus kandeliicorticis</name>
    <dbReference type="NCBI Taxonomy" id="1759536"/>
    <lineage>
        <taxon>Bacteria</taxon>
        <taxon>Bacillati</taxon>
        <taxon>Actinomycetota</taxon>
        <taxon>Actinomycetes</taxon>
        <taxon>Propionibacteriales</taxon>
        <taxon>Propionibacteriaceae</taxon>
        <taxon>Microlunatus</taxon>
    </lineage>
</organism>
<gene>
    <name evidence="7" type="ORF">FHX74_003707</name>
</gene>
<dbReference type="InterPro" id="IPR051446">
    <property type="entry name" value="HTH_trans_reg/aminotransferase"/>
</dbReference>
<keyword evidence="5" id="KW-0804">Transcription</keyword>
<keyword evidence="4" id="KW-0238">DNA-binding</keyword>
<keyword evidence="8" id="KW-1185">Reference proteome</keyword>
<dbReference type="InterPro" id="IPR036390">
    <property type="entry name" value="WH_DNA-bd_sf"/>
</dbReference>
<comment type="similarity">
    <text evidence="1">In the C-terminal section; belongs to the class-I pyridoxal-phosphate-dependent aminotransferase family.</text>
</comment>
<dbReference type="PANTHER" id="PTHR46577">
    <property type="entry name" value="HTH-TYPE TRANSCRIPTIONAL REGULATORY PROTEIN GABR"/>
    <property type="match status" value="1"/>
</dbReference>
<dbReference type="CDD" id="cd07377">
    <property type="entry name" value="WHTH_GntR"/>
    <property type="match status" value="1"/>
</dbReference>
<dbReference type="InterPro" id="IPR015421">
    <property type="entry name" value="PyrdxlP-dep_Trfase_major"/>
</dbReference>
<dbReference type="GO" id="GO:0008483">
    <property type="term" value="F:transaminase activity"/>
    <property type="evidence" value="ECO:0007669"/>
    <property type="project" value="UniProtKB-KW"/>
</dbReference>